<feature type="signal peptide" evidence="1">
    <location>
        <begin position="1"/>
        <end position="19"/>
    </location>
</feature>
<dbReference type="InterPro" id="IPR010562">
    <property type="entry name" value="Haemolymph_juvenile_hormone-bd"/>
</dbReference>
<accession>A0AAW1IBR4</accession>
<proteinExistence type="predicted"/>
<dbReference type="GO" id="GO:0005615">
    <property type="term" value="C:extracellular space"/>
    <property type="evidence" value="ECO:0007669"/>
    <property type="project" value="TreeGrafter"/>
</dbReference>
<evidence type="ECO:0000256" key="1">
    <source>
        <dbReference type="SAM" id="SignalP"/>
    </source>
</evidence>
<dbReference type="Pfam" id="PF06585">
    <property type="entry name" value="JHBP"/>
    <property type="match status" value="2"/>
</dbReference>
<dbReference type="PANTHER" id="PTHR11008">
    <property type="entry name" value="PROTEIN TAKEOUT-LIKE PROTEIN"/>
    <property type="match status" value="1"/>
</dbReference>
<evidence type="ECO:0000313" key="2">
    <source>
        <dbReference type="EMBL" id="KAK9686775.1"/>
    </source>
</evidence>
<reference evidence="2 3" key="1">
    <citation type="journal article" date="2024" name="BMC Genomics">
        <title>De novo assembly and annotation of Popillia japonica's genome with initial clues to its potential as an invasive pest.</title>
        <authorList>
            <person name="Cucini C."/>
            <person name="Boschi S."/>
            <person name="Funari R."/>
            <person name="Cardaioli E."/>
            <person name="Iannotti N."/>
            <person name="Marturano G."/>
            <person name="Paoli F."/>
            <person name="Bruttini M."/>
            <person name="Carapelli A."/>
            <person name="Frati F."/>
            <person name="Nardi F."/>
        </authorList>
    </citation>
    <scope>NUCLEOTIDE SEQUENCE [LARGE SCALE GENOMIC DNA]</scope>
    <source>
        <strain evidence="2">DMR45628</strain>
    </source>
</reference>
<feature type="chain" id="PRO_5043799848" evidence="1">
    <location>
        <begin position="20"/>
        <end position="269"/>
    </location>
</feature>
<comment type="caution">
    <text evidence="2">The sequence shown here is derived from an EMBL/GenBank/DDBJ whole genome shotgun (WGS) entry which is preliminary data.</text>
</comment>
<dbReference type="AlphaFoldDB" id="A0AAW1IBR4"/>
<keyword evidence="3" id="KW-1185">Reference proteome</keyword>
<evidence type="ECO:0000313" key="3">
    <source>
        <dbReference type="Proteomes" id="UP001458880"/>
    </source>
</evidence>
<organism evidence="2 3">
    <name type="scientific">Popillia japonica</name>
    <name type="common">Japanese beetle</name>
    <dbReference type="NCBI Taxonomy" id="7064"/>
    <lineage>
        <taxon>Eukaryota</taxon>
        <taxon>Metazoa</taxon>
        <taxon>Ecdysozoa</taxon>
        <taxon>Arthropoda</taxon>
        <taxon>Hexapoda</taxon>
        <taxon>Insecta</taxon>
        <taxon>Pterygota</taxon>
        <taxon>Neoptera</taxon>
        <taxon>Endopterygota</taxon>
        <taxon>Coleoptera</taxon>
        <taxon>Polyphaga</taxon>
        <taxon>Scarabaeiformia</taxon>
        <taxon>Scarabaeidae</taxon>
        <taxon>Rutelinae</taxon>
        <taxon>Popillia</taxon>
    </lineage>
</organism>
<dbReference type="PANTHER" id="PTHR11008:SF14">
    <property type="entry name" value="CIRCADIAN CLOCK-CONTROLLED PROTEIN-LIKE PROTEIN"/>
    <property type="match status" value="1"/>
</dbReference>
<dbReference type="InterPro" id="IPR038606">
    <property type="entry name" value="To_sf"/>
</dbReference>
<keyword evidence="1" id="KW-0732">Signal</keyword>
<dbReference type="SMART" id="SM00700">
    <property type="entry name" value="JHBP"/>
    <property type="match status" value="1"/>
</dbReference>
<sequence length="269" mass="31842">MKFALITFIALTLHASVSAQRKNLPSIIKKCKRSDPYLNECVRQTMMDIRIYLERGIKELNQRMQLNLVPMDPYVLPEVVLSTDWMNTTFNNMRVYRMSAFEINTIQVDFDKNPFIRIDYYHPYTEIKSHYRLDGTLLKIPIHADGESEARFNNSRSFLSIDGHKTRKNGKEYMHLDKADYKLRENPLEYMHLDKADYKLRENPLVYLHLPNLIKSNQELTELLNTFIFANKDIFYEELSPTSEKLTSMVLLSLFKQVFDNFSLDELFD</sequence>
<protein>
    <submittedName>
        <fullName evidence="2">Hemolymph juvenile hormone binding protein (JHBP)</fullName>
    </submittedName>
</protein>
<dbReference type="Proteomes" id="UP001458880">
    <property type="component" value="Unassembled WGS sequence"/>
</dbReference>
<dbReference type="EMBL" id="JASPKY010000685">
    <property type="protein sequence ID" value="KAK9686775.1"/>
    <property type="molecule type" value="Genomic_DNA"/>
</dbReference>
<name>A0AAW1IBR4_POPJA</name>
<gene>
    <name evidence="2" type="ORF">QE152_g36939</name>
</gene>
<dbReference type="Gene3D" id="3.15.10.30">
    <property type="entry name" value="Haemolymph juvenile hormone binding protein"/>
    <property type="match status" value="1"/>
</dbReference>